<evidence type="ECO:0000256" key="2">
    <source>
        <dbReference type="ARBA" id="ARBA00023315"/>
    </source>
</evidence>
<dbReference type="PANTHER" id="PTHR43877">
    <property type="entry name" value="AMINOALKYLPHOSPHONATE N-ACETYLTRANSFERASE-RELATED-RELATED"/>
    <property type="match status" value="1"/>
</dbReference>
<keyword evidence="2" id="KW-0012">Acyltransferase</keyword>
<evidence type="ECO:0000313" key="5">
    <source>
        <dbReference type="Proteomes" id="UP001156694"/>
    </source>
</evidence>
<dbReference type="InterPro" id="IPR050832">
    <property type="entry name" value="Bact_Acetyltransf"/>
</dbReference>
<keyword evidence="1" id="KW-0808">Transferase</keyword>
<dbReference type="Gene3D" id="3.40.630.30">
    <property type="match status" value="1"/>
</dbReference>
<keyword evidence="5" id="KW-1185">Reference proteome</keyword>
<evidence type="ECO:0000259" key="3">
    <source>
        <dbReference type="PROSITE" id="PS51186"/>
    </source>
</evidence>
<dbReference type="Proteomes" id="UP001156694">
    <property type="component" value="Unassembled WGS sequence"/>
</dbReference>
<dbReference type="CDD" id="cd04301">
    <property type="entry name" value="NAT_SF"/>
    <property type="match status" value="1"/>
</dbReference>
<dbReference type="RefSeq" id="WP_284378570.1">
    <property type="nucleotide sequence ID" value="NZ_BSNN01000004.1"/>
</dbReference>
<sequence length="150" mass="16670">MTISVETTNPKQPEARALLQQSHALMQSLYPEESCHYFSVDALCGDEVTFVTAKIEGKIMGCGAIARRDDYIEIKSMFVDPTARGQKLAQHILDHLITLSRTEGFSSVKLETGDGLDAAHALYYKYGFADCGPFGDYKLDPHSIFMEKTL</sequence>
<name>A0ABQ5VWQ4_9RHOB</name>
<comment type="caution">
    <text evidence="4">The sequence shown here is derived from an EMBL/GenBank/DDBJ whole genome shotgun (WGS) entry which is preliminary data.</text>
</comment>
<dbReference type="EMBL" id="BSNN01000004">
    <property type="protein sequence ID" value="GLQ35739.1"/>
    <property type="molecule type" value="Genomic_DNA"/>
</dbReference>
<feature type="domain" description="N-acetyltransferase" evidence="3">
    <location>
        <begin position="1"/>
        <end position="150"/>
    </location>
</feature>
<dbReference type="Pfam" id="PF00583">
    <property type="entry name" value="Acetyltransf_1"/>
    <property type="match status" value="1"/>
</dbReference>
<dbReference type="SUPFAM" id="SSF55729">
    <property type="entry name" value="Acyl-CoA N-acyltransferases (Nat)"/>
    <property type="match status" value="1"/>
</dbReference>
<protein>
    <submittedName>
        <fullName evidence="4">Acetyltransferase GCN5</fullName>
    </submittedName>
</protein>
<reference evidence="5" key="1">
    <citation type="journal article" date="2019" name="Int. J. Syst. Evol. Microbiol.">
        <title>The Global Catalogue of Microorganisms (GCM) 10K type strain sequencing project: providing services to taxonomists for standard genome sequencing and annotation.</title>
        <authorList>
            <consortium name="The Broad Institute Genomics Platform"/>
            <consortium name="The Broad Institute Genome Sequencing Center for Infectious Disease"/>
            <person name="Wu L."/>
            <person name="Ma J."/>
        </authorList>
    </citation>
    <scope>NUCLEOTIDE SEQUENCE [LARGE SCALE GENOMIC DNA]</scope>
    <source>
        <strain evidence="5">NBRC 110140</strain>
    </source>
</reference>
<accession>A0ABQ5VWQ4</accession>
<organism evidence="4 5">
    <name type="scientific">Amylibacter marinus</name>
    <dbReference type="NCBI Taxonomy" id="1475483"/>
    <lineage>
        <taxon>Bacteria</taxon>
        <taxon>Pseudomonadati</taxon>
        <taxon>Pseudomonadota</taxon>
        <taxon>Alphaproteobacteria</taxon>
        <taxon>Rhodobacterales</taxon>
        <taxon>Paracoccaceae</taxon>
        <taxon>Amylibacter</taxon>
    </lineage>
</organism>
<evidence type="ECO:0000313" key="4">
    <source>
        <dbReference type="EMBL" id="GLQ35739.1"/>
    </source>
</evidence>
<dbReference type="PANTHER" id="PTHR43877:SF5">
    <property type="entry name" value="BLL8307 PROTEIN"/>
    <property type="match status" value="1"/>
</dbReference>
<evidence type="ECO:0000256" key="1">
    <source>
        <dbReference type="ARBA" id="ARBA00022679"/>
    </source>
</evidence>
<dbReference type="InterPro" id="IPR016181">
    <property type="entry name" value="Acyl_CoA_acyltransferase"/>
</dbReference>
<dbReference type="InterPro" id="IPR000182">
    <property type="entry name" value="GNAT_dom"/>
</dbReference>
<proteinExistence type="predicted"/>
<gene>
    <name evidence="4" type="ORF">GCM10007939_20220</name>
</gene>
<dbReference type="PROSITE" id="PS51186">
    <property type="entry name" value="GNAT"/>
    <property type="match status" value="1"/>
</dbReference>